<comment type="function">
    <text evidence="2">Antitoxin component of a type II toxin-antitoxin (TA) system.</text>
</comment>
<evidence type="ECO:0000256" key="1">
    <source>
        <dbReference type="ARBA" id="ARBA00009981"/>
    </source>
</evidence>
<dbReference type="NCBIfam" id="TIGR01552">
    <property type="entry name" value="phd_fam"/>
    <property type="match status" value="1"/>
</dbReference>
<dbReference type="OrthoDB" id="965929at2"/>
<dbReference type="RefSeq" id="WP_046766744.1">
    <property type="nucleotide sequence ID" value="NZ_KQ061219.1"/>
</dbReference>
<evidence type="ECO:0000313" key="4">
    <source>
        <dbReference type="Proteomes" id="UP000182977"/>
    </source>
</evidence>
<sequence>MAEAPIESIRQVRQHLADVVERAASTTPTVITRRGQAVAAVISLADYQRLRGKDGGSHRAWEARVAALPPISGEVDTLEVLRAARAERDADLAP</sequence>
<dbReference type="AlphaFoldDB" id="A0A1H2GSD6"/>
<evidence type="ECO:0000313" key="3">
    <source>
        <dbReference type="EMBL" id="SDU22583.1"/>
    </source>
</evidence>
<dbReference type="SUPFAM" id="SSF143120">
    <property type="entry name" value="YefM-like"/>
    <property type="match status" value="1"/>
</dbReference>
<dbReference type="STRING" id="419479.SAMN04488563_0654"/>
<keyword evidence="4" id="KW-1185">Reference proteome</keyword>
<dbReference type="EMBL" id="LT629791">
    <property type="protein sequence ID" value="SDU22583.1"/>
    <property type="molecule type" value="Genomic_DNA"/>
</dbReference>
<proteinExistence type="inferred from homology"/>
<organism evidence="3 4">
    <name type="scientific">Jiangella alkaliphila</name>
    <dbReference type="NCBI Taxonomy" id="419479"/>
    <lineage>
        <taxon>Bacteria</taxon>
        <taxon>Bacillati</taxon>
        <taxon>Actinomycetota</taxon>
        <taxon>Actinomycetes</taxon>
        <taxon>Jiangellales</taxon>
        <taxon>Jiangellaceae</taxon>
        <taxon>Jiangella</taxon>
    </lineage>
</organism>
<dbReference type="InterPro" id="IPR036165">
    <property type="entry name" value="YefM-like_sf"/>
</dbReference>
<accession>A0A1H2GSD6</accession>
<dbReference type="Pfam" id="PF02604">
    <property type="entry name" value="PhdYeFM_antitox"/>
    <property type="match status" value="1"/>
</dbReference>
<dbReference type="InterPro" id="IPR006442">
    <property type="entry name" value="Antitoxin_Phd/YefM"/>
</dbReference>
<dbReference type="Gene3D" id="3.40.1620.10">
    <property type="entry name" value="YefM-like domain"/>
    <property type="match status" value="1"/>
</dbReference>
<protein>
    <recommendedName>
        <fullName evidence="2">Antitoxin</fullName>
    </recommendedName>
</protein>
<name>A0A1H2GSD6_9ACTN</name>
<reference evidence="4" key="1">
    <citation type="submission" date="2016-10" db="EMBL/GenBank/DDBJ databases">
        <authorList>
            <person name="Varghese N."/>
            <person name="Submissions S."/>
        </authorList>
    </citation>
    <scope>NUCLEOTIDE SEQUENCE [LARGE SCALE GENOMIC DNA]</scope>
    <source>
        <strain evidence="4">DSM 45079</strain>
    </source>
</reference>
<comment type="similarity">
    <text evidence="1 2">Belongs to the phD/YefM antitoxin family.</text>
</comment>
<dbReference type="Proteomes" id="UP000182977">
    <property type="component" value="Chromosome I"/>
</dbReference>
<gene>
    <name evidence="3" type="ORF">SAMN04488563_0654</name>
</gene>
<evidence type="ECO:0000256" key="2">
    <source>
        <dbReference type="RuleBase" id="RU362080"/>
    </source>
</evidence>